<evidence type="ECO:0000256" key="13">
    <source>
        <dbReference type="ARBA" id="ARBA00034808"/>
    </source>
</evidence>
<dbReference type="PANTHER" id="PTHR11070">
    <property type="entry name" value="UVRD / RECB / PCRA DNA HELICASE FAMILY MEMBER"/>
    <property type="match status" value="1"/>
</dbReference>
<protein>
    <recommendedName>
        <fullName evidence="13">DNA 3'-5' helicase</fullName>
        <ecNumber evidence="13">5.6.2.4</ecNumber>
    </recommendedName>
    <alternativeName>
        <fullName evidence="14">DNA 3'-5' helicase II</fullName>
    </alternativeName>
</protein>
<evidence type="ECO:0000256" key="12">
    <source>
        <dbReference type="ARBA" id="ARBA00034617"/>
    </source>
</evidence>
<evidence type="ECO:0000256" key="3">
    <source>
        <dbReference type="ARBA" id="ARBA00022741"/>
    </source>
</evidence>
<dbReference type="RefSeq" id="WP_092129831.1">
    <property type="nucleotide sequence ID" value="NZ_FMYU01000023.1"/>
</dbReference>
<dbReference type="InterPro" id="IPR027417">
    <property type="entry name" value="P-loop_NTPase"/>
</dbReference>
<dbReference type="GO" id="GO:0005524">
    <property type="term" value="F:ATP binding"/>
    <property type="evidence" value="ECO:0007669"/>
    <property type="project" value="UniProtKB-UniRule"/>
</dbReference>
<dbReference type="InterPro" id="IPR038726">
    <property type="entry name" value="PDDEXK_AddAB-type"/>
</dbReference>
<evidence type="ECO:0000259" key="17">
    <source>
        <dbReference type="PROSITE" id="PS51198"/>
    </source>
</evidence>
<dbReference type="GO" id="GO:0005829">
    <property type="term" value="C:cytosol"/>
    <property type="evidence" value="ECO:0007669"/>
    <property type="project" value="TreeGrafter"/>
</dbReference>
<proteinExistence type="inferred from homology"/>
<gene>
    <name evidence="19" type="ORF">SAMN05660835_01866</name>
</gene>
<comment type="catalytic activity">
    <reaction evidence="15">
        <text>ATP + H2O = ADP + phosphate + H(+)</text>
        <dbReference type="Rhea" id="RHEA:13065"/>
        <dbReference type="ChEBI" id="CHEBI:15377"/>
        <dbReference type="ChEBI" id="CHEBI:15378"/>
        <dbReference type="ChEBI" id="CHEBI:30616"/>
        <dbReference type="ChEBI" id="CHEBI:43474"/>
        <dbReference type="ChEBI" id="CHEBI:456216"/>
        <dbReference type="EC" id="5.6.2.4"/>
    </reaction>
</comment>
<evidence type="ECO:0000313" key="20">
    <source>
        <dbReference type="Proteomes" id="UP000199411"/>
    </source>
</evidence>
<dbReference type="PROSITE" id="PS51198">
    <property type="entry name" value="UVRD_HELICASE_ATP_BIND"/>
    <property type="match status" value="1"/>
</dbReference>
<feature type="domain" description="UvrD-like helicase ATP-binding" evidence="17">
    <location>
        <begin position="12"/>
        <end position="304"/>
    </location>
</feature>
<dbReference type="Pfam" id="PF13361">
    <property type="entry name" value="UvrD_C"/>
    <property type="match status" value="1"/>
</dbReference>
<evidence type="ECO:0000256" key="16">
    <source>
        <dbReference type="PROSITE-ProRule" id="PRU00560"/>
    </source>
</evidence>
<dbReference type="EC" id="5.6.2.4" evidence="13"/>
<keyword evidence="2" id="KW-0540">Nuclease</keyword>
<dbReference type="AlphaFoldDB" id="A0A1G6RXU6"/>
<dbReference type="InterPro" id="IPR014017">
    <property type="entry name" value="DNA_helicase_UvrD-like_C"/>
</dbReference>
<name>A0A1G6RXU6_9BACT</name>
<evidence type="ECO:0000256" key="6">
    <source>
        <dbReference type="ARBA" id="ARBA00022806"/>
    </source>
</evidence>
<feature type="binding site" evidence="16">
    <location>
        <begin position="33"/>
        <end position="40"/>
    </location>
    <ligand>
        <name>ATP</name>
        <dbReference type="ChEBI" id="CHEBI:30616"/>
    </ligand>
</feature>
<dbReference type="SUPFAM" id="SSF52540">
    <property type="entry name" value="P-loop containing nucleoside triphosphate hydrolases"/>
    <property type="match status" value="1"/>
</dbReference>
<dbReference type="GO" id="GO:0004527">
    <property type="term" value="F:exonuclease activity"/>
    <property type="evidence" value="ECO:0007669"/>
    <property type="project" value="UniProtKB-KW"/>
</dbReference>
<keyword evidence="4" id="KW-0227">DNA damage</keyword>
<evidence type="ECO:0000259" key="18">
    <source>
        <dbReference type="PROSITE" id="PS51217"/>
    </source>
</evidence>
<evidence type="ECO:0000256" key="15">
    <source>
        <dbReference type="ARBA" id="ARBA00048988"/>
    </source>
</evidence>
<keyword evidence="5 16" id="KW-0378">Hydrolase</keyword>
<dbReference type="GO" id="GO:0043138">
    <property type="term" value="F:3'-5' DNA helicase activity"/>
    <property type="evidence" value="ECO:0007669"/>
    <property type="project" value="UniProtKB-EC"/>
</dbReference>
<dbReference type="Gene3D" id="3.90.320.10">
    <property type="match status" value="1"/>
</dbReference>
<keyword evidence="10" id="KW-0234">DNA repair</keyword>
<comment type="similarity">
    <text evidence="1">Belongs to the helicase family. UvrD subfamily.</text>
</comment>
<evidence type="ECO:0000256" key="4">
    <source>
        <dbReference type="ARBA" id="ARBA00022763"/>
    </source>
</evidence>
<dbReference type="InterPro" id="IPR011335">
    <property type="entry name" value="Restrct_endonuc-II-like"/>
</dbReference>
<evidence type="ECO:0000256" key="8">
    <source>
        <dbReference type="ARBA" id="ARBA00022840"/>
    </source>
</evidence>
<dbReference type="Gene3D" id="3.40.50.300">
    <property type="entry name" value="P-loop containing nucleotide triphosphate hydrolases"/>
    <property type="match status" value="3"/>
</dbReference>
<evidence type="ECO:0000256" key="5">
    <source>
        <dbReference type="ARBA" id="ARBA00022801"/>
    </source>
</evidence>
<dbReference type="InterPro" id="IPR011604">
    <property type="entry name" value="PDDEXK-like_dom_sf"/>
</dbReference>
<comment type="catalytic activity">
    <reaction evidence="12">
        <text>Couples ATP hydrolysis with the unwinding of duplex DNA by translocating in the 3'-5' direction.</text>
        <dbReference type="EC" id="5.6.2.4"/>
    </reaction>
</comment>
<dbReference type="Pfam" id="PF12705">
    <property type="entry name" value="PDDEXK_1"/>
    <property type="match status" value="1"/>
</dbReference>
<accession>A0A1G6RXU6</accession>
<organism evidence="19 20">
    <name type="scientific">Desulfurella multipotens</name>
    <dbReference type="NCBI Taxonomy" id="79269"/>
    <lineage>
        <taxon>Bacteria</taxon>
        <taxon>Pseudomonadati</taxon>
        <taxon>Campylobacterota</taxon>
        <taxon>Desulfurellia</taxon>
        <taxon>Desulfurellales</taxon>
        <taxon>Desulfurellaceae</taxon>
        <taxon>Desulfurella</taxon>
    </lineage>
</organism>
<evidence type="ECO:0000256" key="14">
    <source>
        <dbReference type="ARBA" id="ARBA00034923"/>
    </source>
</evidence>
<keyword evidence="20" id="KW-1185">Reference proteome</keyword>
<evidence type="ECO:0000256" key="1">
    <source>
        <dbReference type="ARBA" id="ARBA00009922"/>
    </source>
</evidence>
<evidence type="ECO:0000313" key="19">
    <source>
        <dbReference type="EMBL" id="SDD08756.1"/>
    </source>
</evidence>
<dbReference type="Proteomes" id="UP000199411">
    <property type="component" value="Unassembled WGS sequence"/>
</dbReference>
<dbReference type="InterPro" id="IPR013986">
    <property type="entry name" value="DExx_box_DNA_helicase_dom_sf"/>
</dbReference>
<sequence>MNALEEIKGVIPSLNEDQIEAITTTDGPVLIIAGPGTGKTLTLVARTLYLLVSGKAQPEEIMLTTFTEKAAYELRDRVSQLARKINYQGQVHLLKMGTIHSLCNEYIMKFLSYTILQKGYSVLDELTQVFFVYENFDEIITPRDGKFLGRWSNKWNAIKEIIPYLNKIIEEIIDISQLENSGDEFLGVLSACYKAYCKKLFESNRVDFSHLQKIFYELLNNNEIYQKIKSKIRYIMVDEYQDTNYIQEQIILKLATPENNVCVVGDEDQSLYRFRGATVRNILEFPKHFNNCKQIKLTVNYRSHKKIIERYNKFITSINWDGFRYPKEIKPDSNAIFPEYPAVFCIWGKNEEDEAKRVVQLIKFLKSEKIIEDWSDVAILLKSVKPEHSSHYIQTLKENNIPYFSPRAKVYFENIEVKLLLACYSIIFGFYGDILKNSSIREYIEEAIKLLGEVISSTLKDYIKRKVQQIEKLKEDSLDLTILDYFYQLLAYQPFSSFLNDKNKAYNLSIFSKLISVFQYYYNISVVTSKNKEFIKYHLFGSFFNFLIQAGIDEYEDPYNPIPKGFVQIMTIHQAKGLEFPVVIVGSLHKRFAVQKQVDRDLLPFSKRGTFETERQMTEFDRLRHYYVAFSRAQKLLVLTTPEKPQDWFSPIWEELGQYPYVEKETLKAQKFNSKPQFIPKKSYSLSQINVYQTCPQQYLFYKEYDFQPSRSAQVLFGSLVHHTIEDIHRAVLDKKDFTTSDIENWLEQNYKALLLSGLRPISQTQKEVALKQVINYFKQNQDILERISETEVDVSVEKEDYIITGKIDLLTSKDGKFEILDFKTPPKQENNSELIDRYFKQLCLYGYILKERYGKPVEKMYIYWTSEERRKDALMEMRYSEKDVEEAGRYFDEVVRKIKEENFKVSIPPDTEKVCRECDFRFYCSQNGIIKFKTKELEEV</sequence>
<dbReference type="GO" id="GO:0033202">
    <property type="term" value="C:DNA helicase complex"/>
    <property type="evidence" value="ECO:0007669"/>
    <property type="project" value="TreeGrafter"/>
</dbReference>
<evidence type="ECO:0000256" key="10">
    <source>
        <dbReference type="ARBA" id="ARBA00023204"/>
    </source>
</evidence>
<keyword evidence="8 16" id="KW-0067">ATP-binding</keyword>
<dbReference type="Pfam" id="PF00580">
    <property type="entry name" value="UvrD-helicase"/>
    <property type="match status" value="1"/>
</dbReference>
<dbReference type="PANTHER" id="PTHR11070:SF2">
    <property type="entry name" value="ATP-DEPENDENT DNA HELICASE SRS2"/>
    <property type="match status" value="1"/>
</dbReference>
<dbReference type="PROSITE" id="PS51217">
    <property type="entry name" value="UVRD_HELICASE_CTER"/>
    <property type="match status" value="1"/>
</dbReference>
<dbReference type="EMBL" id="FMYU01000023">
    <property type="protein sequence ID" value="SDD08756.1"/>
    <property type="molecule type" value="Genomic_DNA"/>
</dbReference>
<keyword evidence="11" id="KW-0413">Isomerase</keyword>
<dbReference type="SUPFAM" id="SSF52980">
    <property type="entry name" value="Restriction endonuclease-like"/>
    <property type="match status" value="1"/>
</dbReference>
<evidence type="ECO:0000256" key="11">
    <source>
        <dbReference type="ARBA" id="ARBA00023235"/>
    </source>
</evidence>
<dbReference type="GO" id="GO:0000725">
    <property type="term" value="P:recombinational repair"/>
    <property type="evidence" value="ECO:0007669"/>
    <property type="project" value="TreeGrafter"/>
</dbReference>
<evidence type="ECO:0000256" key="7">
    <source>
        <dbReference type="ARBA" id="ARBA00022839"/>
    </source>
</evidence>
<keyword evidence="9" id="KW-0238">DNA-binding</keyword>
<keyword evidence="3 16" id="KW-0547">Nucleotide-binding</keyword>
<dbReference type="InterPro" id="IPR000212">
    <property type="entry name" value="DNA_helicase_UvrD/REP"/>
</dbReference>
<dbReference type="Gene3D" id="1.10.10.160">
    <property type="match status" value="1"/>
</dbReference>
<dbReference type="OrthoDB" id="9810135at2"/>
<keyword evidence="7" id="KW-0269">Exonuclease</keyword>
<evidence type="ECO:0000256" key="2">
    <source>
        <dbReference type="ARBA" id="ARBA00022722"/>
    </source>
</evidence>
<evidence type="ECO:0000256" key="9">
    <source>
        <dbReference type="ARBA" id="ARBA00023125"/>
    </source>
</evidence>
<dbReference type="InterPro" id="IPR014016">
    <property type="entry name" value="UvrD-like_ATP-bd"/>
</dbReference>
<dbReference type="Gene3D" id="1.10.486.10">
    <property type="entry name" value="PCRA, domain 4"/>
    <property type="match status" value="1"/>
</dbReference>
<reference evidence="20" key="1">
    <citation type="submission" date="2016-10" db="EMBL/GenBank/DDBJ databases">
        <authorList>
            <person name="Varghese N."/>
            <person name="Submissions S."/>
        </authorList>
    </citation>
    <scope>NUCLEOTIDE SEQUENCE [LARGE SCALE GENOMIC DNA]</scope>
    <source>
        <strain evidence="20">DSM 8415</strain>
    </source>
</reference>
<dbReference type="GO" id="GO:0003677">
    <property type="term" value="F:DNA binding"/>
    <property type="evidence" value="ECO:0007669"/>
    <property type="project" value="UniProtKB-KW"/>
</dbReference>
<feature type="domain" description="UvrD-like helicase C-terminal" evidence="18">
    <location>
        <begin position="305"/>
        <end position="577"/>
    </location>
</feature>
<keyword evidence="6 16" id="KW-0347">Helicase</keyword>
<dbReference type="CDD" id="cd17932">
    <property type="entry name" value="DEXQc_UvrD"/>
    <property type="match status" value="1"/>
</dbReference>